<keyword evidence="5" id="KW-1185">Reference proteome</keyword>
<keyword evidence="1" id="KW-0175">Coiled coil</keyword>
<proteinExistence type="predicted"/>
<evidence type="ECO:0000256" key="3">
    <source>
        <dbReference type="SAM" id="Phobius"/>
    </source>
</evidence>
<feature type="compositionally biased region" description="Basic residues" evidence="2">
    <location>
        <begin position="58"/>
        <end position="71"/>
    </location>
</feature>
<accession>A0AAV6W440</accession>
<feature type="transmembrane region" description="Helical" evidence="3">
    <location>
        <begin position="460"/>
        <end position="482"/>
    </location>
</feature>
<evidence type="ECO:0008006" key="6">
    <source>
        <dbReference type="Google" id="ProtNLM"/>
    </source>
</evidence>
<sequence>MGNNGESKVYNNGSCVVENDDDSYDNELLYDVKGKGAEVSGLVSSVDSLASPSPTMTKKGRGLRKWRRIKRDVRGGDSSDDTRKMLMQDLSNSVANPSKRIQVRAERKQKSGGSVSSTKAMLESLDVFGDSGSAMGQPSFDAGTDSENSEDRSSKSSTAASAPKMNYGMPVVAGFQHDKSIMRSLSGKNSGQRRNGRIDTIKKARGERVKIEKEDSHSSLESDSRSSNFLFMQGTYAISNGIQSDRPIDAYGKNGDEGHGSDRQVSDGLQGGCGRDGERGYDNNSREDVVADSSWEVKEERSQNHDSSTDQDPLVESIFALQSAQEALEKEVLKFKDINIDDDSVSGEGVLTRTMQSAVVETAEGDVETELEALFKQKIETEVEYLAISRTLEKLRATAVDQITLLEEQKAEQTQIINKLDDTESKAAMLKKEVDKLETFNEEIANADQTLKLQKRVCKYTSYLFVQLVCLVLVLGVFIFQLSPNYVEVVPT</sequence>
<feature type="compositionally biased region" description="Basic and acidic residues" evidence="2">
    <location>
        <begin position="196"/>
        <end position="224"/>
    </location>
</feature>
<organism evidence="4 5">
    <name type="scientific">Buddleja alternifolia</name>
    <dbReference type="NCBI Taxonomy" id="168488"/>
    <lineage>
        <taxon>Eukaryota</taxon>
        <taxon>Viridiplantae</taxon>
        <taxon>Streptophyta</taxon>
        <taxon>Embryophyta</taxon>
        <taxon>Tracheophyta</taxon>
        <taxon>Spermatophyta</taxon>
        <taxon>Magnoliopsida</taxon>
        <taxon>eudicotyledons</taxon>
        <taxon>Gunneridae</taxon>
        <taxon>Pentapetalae</taxon>
        <taxon>asterids</taxon>
        <taxon>lamiids</taxon>
        <taxon>Lamiales</taxon>
        <taxon>Scrophulariaceae</taxon>
        <taxon>Buddlejeae</taxon>
        <taxon>Buddleja</taxon>
    </lineage>
</organism>
<gene>
    <name evidence="4" type="ORF">BUALT_Bualt18G0080100</name>
</gene>
<feature type="compositionally biased region" description="Basic and acidic residues" evidence="2">
    <location>
        <begin position="254"/>
        <end position="265"/>
    </location>
</feature>
<reference evidence="4" key="1">
    <citation type="submission" date="2019-10" db="EMBL/GenBank/DDBJ databases">
        <authorList>
            <person name="Zhang R."/>
            <person name="Pan Y."/>
            <person name="Wang J."/>
            <person name="Ma R."/>
            <person name="Yu S."/>
        </authorList>
    </citation>
    <scope>NUCLEOTIDE SEQUENCE</scope>
    <source>
        <strain evidence="4">LA-IB0</strain>
        <tissue evidence="4">Leaf</tissue>
    </source>
</reference>
<dbReference type="PANTHER" id="PTHR34562">
    <property type="entry name" value="WPP DOMAIN-INTERACTING PROTEIN 2"/>
    <property type="match status" value="1"/>
</dbReference>
<dbReference type="EMBL" id="WHWC01000018">
    <property type="protein sequence ID" value="KAG8365204.1"/>
    <property type="molecule type" value="Genomic_DNA"/>
</dbReference>
<keyword evidence="3" id="KW-0472">Membrane</keyword>
<feature type="region of interest" description="Disordered" evidence="2">
    <location>
        <begin position="243"/>
        <end position="311"/>
    </location>
</feature>
<evidence type="ECO:0000313" key="5">
    <source>
        <dbReference type="Proteomes" id="UP000826271"/>
    </source>
</evidence>
<comment type="caution">
    <text evidence="4">The sequence shown here is derived from an EMBL/GenBank/DDBJ whole genome shotgun (WGS) entry which is preliminary data.</text>
</comment>
<evidence type="ECO:0000256" key="1">
    <source>
        <dbReference type="SAM" id="Coils"/>
    </source>
</evidence>
<keyword evidence="3" id="KW-0812">Transmembrane</keyword>
<feature type="coiled-coil region" evidence="1">
    <location>
        <begin position="392"/>
        <end position="457"/>
    </location>
</feature>
<protein>
    <recommendedName>
        <fullName evidence="6">WPP domain-interacting protein 1</fullName>
    </recommendedName>
</protein>
<dbReference type="Proteomes" id="UP000826271">
    <property type="component" value="Unassembled WGS sequence"/>
</dbReference>
<feature type="region of interest" description="Disordered" evidence="2">
    <location>
        <begin position="49"/>
        <end position="165"/>
    </location>
</feature>
<dbReference type="AlphaFoldDB" id="A0AAV6W440"/>
<dbReference type="InterPro" id="IPR044696">
    <property type="entry name" value="WIP1/2/3"/>
</dbReference>
<name>A0AAV6W440_9LAMI</name>
<evidence type="ECO:0000313" key="4">
    <source>
        <dbReference type="EMBL" id="KAG8365204.1"/>
    </source>
</evidence>
<feature type="compositionally biased region" description="Basic and acidic residues" evidence="2">
    <location>
        <begin position="275"/>
        <end position="308"/>
    </location>
</feature>
<feature type="region of interest" description="Disordered" evidence="2">
    <location>
        <begin position="184"/>
        <end position="224"/>
    </location>
</feature>
<feature type="compositionally biased region" description="Basic and acidic residues" evidence="2">
    <location>
        <begin position="72"/>
        <end position="86"/>
    </location>
</feature>
<evidence type="ECO:0000256" key="2">
    <source>
        <dbReference type="SAM" id="MobiDB-lite"/>
    </source>
</evidence>
<dbReference type="PANTHER" id="PTHR34562:SF8">
    <property type="entry name" value="WPP DOMAIN-INTERACTING PROTEIN 1"/>
    <property type="match status" value="1"/>
</dbReference>
<keyword evidence="3" id="KW-1133">Transmembrane helix</keyword>